<dbReference type="InterPro" id="IPR036056">
    <property type="entry name" value="Fibrinogen-like_C"/>
</dbReference>
<evidence type="ECO:0000256" key="11">
    <source>
        <dbReference type="SAM" id="Coils"/>
    </source>
</evidence>
<dbReference type="Gene3D" id="3.90.215.10">
    <property type="entry name" value="Gamma Fibrinogen, chain A, domain 1"/>
    <property type="match status" value="1"/>
</dbReference>
<dbReference type="FunFam" id="3.90.215.10:FF:000001">
    <property type="entry name" value="Tenascin isoform 1"/>
    <property type="match status" value="1"/>
</dbReference>
<evidence type="ECO:0000256" key="9">
    <source>
        <dbReference type="ARBA" id="ARBA00023180"/>
    </source>
</evidence>
<evidence type="ECO:0000259" key="14">
    <source>
        <dbReference type="PROSITE" id="PS50026"/>
    </source>
</evidence>
<dbReference type="PROSITE" id="PS01186">
    <property type="entry name" value="EGF_2"/>
    <property type="match status" value="3"/>
</dbReference>
<dbReference type="PROSITE" id="PS51406">
    <property type="entry name" value="FIBRINOGEN_C_2"/>
    <property type="match status" value="1"/>
</dbReference>
<dbReference type="InterPro" id="IPR002181">
    <property type="entry name" value="Fibrinogen_a/b/g_C_dom"/>
</dbReference>
<dbReference type="SMART" id="SM00060">
    <property type="entry name" value="FN3"/>
    <property type="match status" value="5"/>
</dbReference>
<feature type="compositionally biased region" description="Low complexity" evidence="12">
    <location>
        <begin position="868"/>
        <end position="879"/>
    </location>
</feature>
<feature type="domain" description="EGF-like" evidence="14">
    <location>
        <begin position="237"/>
        <end position="268"/>
    </location>
</feature>
<comment type="subcellular location">
    <subcellularLocation>
        <location evidence="1">Secreted</location>
        <location evidence="1">Extracellular space</location>
        <location evidence="1">Extracellular matrix</location>
    </subcellularLocation>
</comment>
<evidence type="ECO:0000256" key="5">
    <source>
        <dbReference type="ARBA" id="ARBA00022536"/>
    </source>
</evidence>
<dbReference type="InterPro" id="IPR013111">
    <property type="entry name" value="EGF_extracell"/>
</dbReference>
<evidence type="ECO:0000256" key="6">
    <source>
        <dbReference type="ARBA" id="ARBA00022729"/>
    </source>
</evidence>
<feature type="region of interest" description="Disordered" evidence="12">
    <location>
        <begin position="868"/>
        <end position="1320"/>
    </location>
</feature>
<evidence type="ECO:0000313" key="17">
    <source>
        <dbReference type="EMBL" id="KAG5264737.1"/>
    </source>
</evidence>
<evidence type="ECO:0000256" key="1">
    <source>
        <dbReference type="ARBA" id="ARBA00004498"/>
    </source>
</evidence>
<feature type="compositionally biased region" description="Basic and acidic residues" evidence="12">
    <location>
        <begin position="881"/>
        <end position="892"/>
    </location>
</feature>
<dbReference type="SUPFAM" id="SSF56496">
    <property type="entry name" value="Fibrinogen C-terminal domain-like"/>
    <property type="match status" value="1"/>
</dbReference>
<gene>
    <name evidence="17" type="ORF">AALO_G00257470</name>
</gene>
<dbReference type="PANTHER" id="PTHR46708">
    <property type="entry name" value="TENASCIN"/>
    <property type="match status" value="1"/>
</dbReference>
<evidence type="ECO:0000313" key="18">
    <source>
        <dbReference type="Proteomes" id="UP000823561"/>
    </source>
</evidence>
<reference evidence="17" key="1">
    <citation type="submission" date="2020-10" db="EMBL/GenBank/DDBJ databases">
        <title>Chromosome-scale genome assembly of the Allis shad, Alosa alosa.</title>
        <authorList>
            <person name="Margot Z."/>
            <person name="Christophe K."/>
            <person name="Cabau C."/>
            <person name="Louis A."/>
            <person name="Berthelot C."/>
            <person name="Parey E."/>
            <person name="Roest Crollius H."/>
            <person name="Montfort J."/>
            <person name="Robinson-Rechavi M."/>
            <person name="Bucao C."/>
            <person name="Bouchez O."/>
            <person name="Gislard M."/>
            <person name="Lluch J."/>
            <person name="Milhes M."/>
            <person name="Lampietro C."/>
            <person name="Lopez Roques C."/>
            <person name="Donnadieu C."/>
            <person name="Braasch I."/>
            <person name="Desvignes T."/>
            <person name="Postlethwait J."/>
            <person name="Bobe J."/>
            <person name="Guiguen Y."/>
        </authorList>
    </citation>
    <scope>NUCLEOTIDE SEQUENCE</scope>
    <source>
        <strain evidence="17">M-15738</strain>
        <tissue evidence="17">Blood</tissue>
    </source>
</reference>
<keyword evidence="5 10" id="KW-0245">EGF-like domain</keyword>
<feature type="chain" id="PRO_5043551792" description="Tenascin" evidence="13">
    <location>
        <begin position="20"/>
        <end position="1921"/>
    </location>
</feature>
<comment type="caution">
    <text evidence="10">Lacks conserved residue(s) required for the propagation of feature annotation.</text>
</comment>
<dbReference type="CDD" id="cd00054">
    <property type="entry name" value="EGF_CA"/>
    <property type="match status" value="5"/>
</dbReference>
<proteinExistence type="inferred from homology"/>
<keyword evidence="11" id="KW-0175">Coiled coil</keyword>
<evidence type="ECO:0000256" key="8">
    <source>
        <dbReference type="ARBA" id="ARBA00023157"/>
    </source>
</evidence>
<dbReference type="InterPro" id="IPR002049">
    <property type="entry name" value="LE_dom"/>
</dbReference>
<comment type="caution">
    <text evidence="17">The sequence shown here is derived from an EMBL/GenBank/DDBJ whole genome shotgun (WGS) entry which is preliminary data.</text>
</comment>
<dbReference type="FunFam" id="2.60.40.10:FF:000099">
    <property type="entry name" value="Fibronectin 1"/>
    <property type="match status" value="1"/>
</dbReference>
<feature type="domain" description="Fibronectin type-III" evidence="15">
    <location>
        <begin position="1432"/>
        <end position="1521"/>
    </location>
</feature>
<dbReference type="InterPro" id="IPR050991">
    <property type="entry name" value="ECM_Regulatory_Proteins"/>
</dbReference>
<feature type="region of interest" description="Disordered" evidence="12">
    <location>
        <begin position="1333"/>
        <end position="1385"/>
    </location>
</feature>
<feature type="domain" description="Fibronectin type-III" evidence="15">
    <location>
        <begin position="1522"/>
        <end position="1609"/>
    </location>
</feature>
<feature type="domain" description="Fibronectin type-III" evidence="15">
    <location>
        <begin position="533"/>
        <end position="618"/>
    </location>
</feature>
<accession>A0AAV6FSM2</accession>
<feature type="region of interest" description="Disordered" evidence="12">
    <location>
        <begin position="19"/>
        <end position="41"/>
    </location>
</feature>
<evidence type="ECO:0000256" key="2">
    <source>
        <dbReference type="ARBA" id="ARBA00008673"/>
    </source>
</evidence>
<feature type="domain" description="EGF-like" evidence="14">
    <location>
        <begin position="330"/>
        <end position="361"/>
    </location>
</feature>
<dbReference type="Pfam" id="PF00041">
    <property type="entry name" value="fn3"/>
    <property type="match status" value="5"/>
</dbReference>
<dbReference type="GO" id="GO:0031175">
    <property type="term" value="P:neuron projection development"/>
    <property type="evidence" value="ECO:0007669"/>
    <property type="project" value="TreeGrafter"/>
</dbReference>
<name>A0AAV6FSM2_9TELE</name>
<evidence type="ECO:0000256" key="7">
    <source>
        <dbReference type="ARBA" id="ARBA00022737"/>
    </source>
</evidence>
<feature type="compositionally biased region" description="Basic and acidic residues" evidence="12">
    <location>
        <begin position="1087"/>
        <end position="1107"/>
    </location>
</feature>
<dbReference type="EMBL" id="JADWDJ010000020">
    <property type="protein sequence ID" value="KAG5264737.1"/>
    <property type="molecule type" value="Genomic_DNA"/>
</dbReference>
<dbReference type="InterPro" id="IPR020837">
    <property type="entry name" value="Fibrinogen_CS"/>
</dbReference>
<feature type="compositionally biased region" description="Basic and acidic residues" evidence="12">
    <location>
        <begin position="1337"/>
        <end position="1354"/>
    </location>
</feature>
<dbReference type="PROSITE" id="PS50853">
    <property type="entry name" value="FN3"/>
    <property type="match status" value="5"/>
</dbReference>
<dbReference type="PANTHER" id="PTHR46708:SF1">
    <property type="entry name" value="TENASCIN"/>
    <property type="match status" value="1"/>
</dbReference>
<dbReference type="InterPro" id="IPR000742">
    <property type="entry name" value="EGF"/>
</dbReference>
<dbReference type="SMART" id="SM00181">
    <property type="entry name" value="EGF"/>
    <property type="match status" value="9"/>
</dbReference>
<feature type="disulfide bond" evidence="10">
    <location>
        <begin position="334"/>
        <end position="344"/>
    </location>
</feature>
<evidence type="ECO:0000256" key="12">
    <source>
        <dbReference type="SAM" id="MobiDB-lite"/>
    </source>
</evidence>
<dbReference type="GO" id="GO:0030155">
    <property type="term" value="P:regulation of cell adhesion"/>
    <property type="evidence" value="ECO:0007669"/>
    <property type="project" value="TreeGrafter"/>
</dbReference>
<dbReference type="Gene3D" id="2.10.25.10">
    <property type="entry name" value="Laminin"/>
    <property type="match status" value="9"/>
</dbReference>
<evidence type="ECO:0000256" key="10">
    <source>
        <dbReference type="PROSITE-ProRule" id="PRU00076"/>
    </source>
</evidence>
<feature type="domain" description="Fibronectin type-III" evidence="15">
    <location>
        <begin position="1615"/>
        <end position="1702"/>
    </location>
</feature>
<feature type="compositionally biased region" description="Polar residues" evidence="12">
    <location>
        <begin position="1365"/>
        <end position="1384"/>
    </location>
</feature>
<dbReference type="CDD" id="cd00063">
    <property type="entry name" value="FN3"/>
    <property type="match status" value="5"/>
</dbReference>
<dbReference type="Pfam" id="PF00147">
    <property type="entry name" value="Fibrinogen_C"/>
    <property type="match status" value="1"/>
</dbReference>
<evidence type="ECO:0000259" key="16">
    <source>
        <dbReference type="PROSITE" id="PS51406"/>
    </source>
</evidence>
<evidence type="ECO:0000256" key="4">
    <source>
        <dbReference type="ARBA" id="ARBA00022530"/>
    </source>
</evidence>
<feature type="disulfide bond" evidence="10">
    <location>
        <begin position="241"/>
        <end position="251"/>
    </location>
</feature>
<feature type="domain" description="Fibronectin type-III" evidence="15">
    <location>
        <begin position="440"/>
        <end position="532"/>
    </location>
</feature>
<dbReference type="FunFam" id="2.10.25.10:FF:000001">
    <property type="entry name" value="Tenascin C"/>
    <property type="match status" value="9"/>
</dbReference>
<dbReference type="InterPro" id="IPR014716">
    <property type="entry name" value="Fibrinogen_a/b/g_C_1"/>
</dbReference>
<feature type="coiled-coil region" evidence="11">
    <location>
        <begin position="94"/>
        <end position="121"/>
    </location>
</feature>
<feature type="disulfide bond" evidence="10">
    <location>
        <begin position="351"/>
        <end position="360"/>
    </location>
</feature>
<keyword evidence="4" id="KW-0272">Extracellular matrix</keyword>
<evidence type="ECO:0000256" key="13">
    <source>
        <dbReference type="SAM" id="SignalP"/>
    </source>
</evidence>
<keyword evidence="6 13" id="KW-0732">Signal</keyword>
<keyword evidence="8 10" id="KW-1015">Disulfide bond</keyword>
<keyword evidence="7" id="KW-0677">Repeat</keyword>
<keyword evidence="18" id="KW-1185">Reference proteome</keyword>
<feature type="disulfide bond" evidence="10">
    <location>
        <begin position="258"/>
        <end position="267"/>
    </location>
</feature>
<feature type="domain" description="Fibrinogen C-terminal" evidence="16">
    <location>
        <begin position="1701"/>
        <end position="1914"/>
    </location>
</feature>
<dbReference type="Pfam" id="PF25024">
    <property type="entry name" value="EGF_TEN"/>
    <property type="match status" value="1"/>
</dbReference>
<feature type="compositionally biased region" description="Polar residues" evidence="12">
    <location>
        <begin position="20"/>
        <end position="33"/>
    </location>
</feature>
<feature type="compositionally biased region" description="Low complexity" evidence="12">
    <location>
        <begin position="1024"/>
        <end position="1033"/>
    </location>
</feature>
<dbReference type="SMART" id="SM00186">
    <property type="entry name" value="FBG"/>
    <property type="match status" value="1"/>
</dbReference>
<dbReference type="CDD" id="cd00055">
    <property type="entry name" value="EGF_Lam"/>
    <property type="match status" value="1"/>
</dbReference>
<dbReference type="InterPro" id="IPR013783">
    <property type="entry name" value="Ig-like_fold"/>
</dbReference>
<feature type="compositionally biased region" description="Gly residues" evidence="12">
    <location>
        <begin position="1006"/>
        <end position="1023"/>
    </location>
</feature>
<organism evidence="17 18">
    <name type="scientific">Alosa alosa</name>
    <name type="common">allis shad</name>
    <dbReference type="NCBI Taxonomy" id="278164"/>
    <lineage>
        <taxon>Eukaryota</taxon>
        <taxon>Metazoa</taxon>
        <taxon>Chordata</taxon>
        <taxon>Craniata</taxon>
        <taxon>Vertebrata</taxon>
        <taxon>Euteleostomi</taxon>
        <taxon>Actinopterygii</taxon>
        <taxon>Neopterygii</taxon>
        <taxon>Teleostei</taxon>
        <taxon>Clupei</taxon>
        <taxon>Clupeiformes</taxon>
        <taxon>Clupeoidei</taxon>
        <taxon>Clupeidae</taxon>
        <taxon>Alosa</taxon>
    </lineage>
</organism>
<comment type="similarity">
    <text evidence="2">Belongs to the tenascin family.</text>
</comment>
<feature type="signal peptide" evidence="13">
    <location>
        <begin position="1"/>
        <end position="19"/>
    </location>
</feature>
<dbReference type="PROSITE" id="PS00022">
    <property type="entry name" value="EGF_1"/>
    <property type="match status" value="4"/>
</dbReference>
<dbReference type="InterPro" id="IPR036116">
    <property type="entry name" value="FN3_sf"/>
</dbReference>
<evidence type="ECO:0000259" key="15">
    <source>
        <dbReference type="PROSITE" id="PS50853"/>
    </source>
</evidence>
<dbReference type="PROSITE" id="PS00514">
    <property type="entry name" value="FIBRINOGEN_C_1"/>
    <property type="match status" value="1"/>
</dbReference>
<dbReference type="Proteomes" id="UP000823561">
    <property type="component" value="Chromosome 20"/>
</dbReference>
<feature type="compositionally biased region" description="Polar residues" evidence="12">
    <location>
        <begin position="747"/>
        <end position="756"/>
    </location>
</feature>
<keyword evidence="9" id="KW-0325">Glycoprotein</keyword>
<dbReference type="InterPro" id="IPR003961">
    <property type="entry name" value="FN3_dom"/>
</dbReference>
<feature type="compositionally biased region" description="Polar residues" evidence="12">
    <location>
        <begin position="1286"/>
        <end position="1296"/>
    </location>
</feature>
<evidence type="ECO:0000256" key="3">
    <source>
        <dbReference type="ARBA" id="ARBA00022525"/>
    </source>
</evidence>
<keyword evidence="3" id="KW-0964">Secreted</keyword>
<feature type="region of interest" description="Disordered" evidence="12">
    <location>
        <begin position="602"/>
        <end position="763"/>
    </location>
</feature>
<dbReference type="GO" id="GO:0005615">
    <property type="term" value="C:extracellular space"/>
    <property type="evidence" value="ECO:0007669"/>
    <property type="project" value="TreeGrafter"/>
</dbReference>
<dbReference type="SUPFAM" id="SSF49265">
    <property type="entry name" value="Fibronectin type III"/>
    <property type="match status" value="4"/>
</dbReference>
<dbReference type="PROSITE" id="PS50026">
    <property type="entry name" value="EGF_3"/>
    <property type="match status" value="2"/>
</dbReference>
<feature type="compositionally biased region" description="Low complexity" evidence="12">
    <location>
        <begin position="893"/>
        <end position="925"/>
    </location>
</feature>
<dbReference type="NCBIfam" id="NF040941">
    <property type="entry name" value="GGGWT_bact"/>
    <property type="match status" value="1"/>
</dbReference>
<dbReference type="Pfam" id="PF07974">
    <property type="entry name" value="EGF_2"/>
    <property type="match status" value="1"/>
</dbReference>
<dbReference type="Pfam" id="PF23106">
    <property type="entry name" value="EGF_Teneurin"/>
    <property type="match status" value="2"/>
</dbReference>
<evidence type="ECO:0008006" key="19">
    <source>
        <dbReference type="Google" id="ProtNLM"/>
    </source>
</evidence>
<dbReference type="Gene3D" id="2.60.40.10">
    <property type="entry name" value="Immunoglobulins"/>
    <property type="match status" value="6"/>
</dbReference>
<feature type="region of interest" description="Disordered" evidence="12">
    <location>
        <begin position="1598"/>
        <end position="1621"/>
    </location>
</feature>
<dbReference type="CDD" id="cd00087">
    <property type="entry name" value="FReD"/>
    <property type="match status" value="1"/>
</dbReference>
<sequence length="1921" mass="205148">MLVLFLTLLILTLPGPAHLSTDSAESPQATNGRVSRDTKPKGQPIKVIISNSCAQGDSTGGDKELELDPDSPLVLTHRIRLVPTAGGGGAAGTCGGCEAEFAALRERLERLEREVSALREKCGGPEGGCCASEQSKGPGCTVPRPLTCPDDCNDQGRCVDGKCVCFPGYSGDDCSDSTCPDNCSDNGKCVNGQCVCNPGFTGPDCSTRTCPDNCNNQGRCVNGRCVCNPGFAAPDCATRSCPDNCKNRGKCVNGQCVCDPGFTGPDCSTRACPDNCNDRGQCVNGKCVCDSGFTGPDCSEATCPDNCNNRGQCVNGKCVCESGFTGPDCSGKDCPNNCRNRGKCVNGQCVCDPGFTGPDCSTKTCPDNCNNRGRCVNGKCVCEAGFTGPDCGTKSCPNNCTNKGRCVRGKCVCRRGFTGPDCSECEPGLSGPDCSTALTGVTRLTTKDITESSVTLTWTPPPVQYDSYQITITSQKEGDQKITSSVGGRLTSYTQTGLAPGQEYHVSITGEKDGQPGTESTTEFTTKISAPTKLEVVKTSTTFAIIQWEPPQMEIDRYHLSVVPSDGGDQGRQKKALPPSVSAQIDDLVAGTPYDVTLVAEKDGKQSPPVTIQVVPEPGETLSMVTTETKPRPVSTDTDKQKLPPKPVRNGTFRRPGMPRPPHFNATRPGTGPKRVPPGGLPKQPGAHPGKPRWTSFQPDLPTSDREPLSATVTDGTRDEGSQGEPGRGTSATDKTRDPAAPAPQATEVSGNTTGHPNGKKCHSKLIVGHRHLNGTIKTKVPVIKNMTHATDEEKIDALVKELQRHNRGHKNPSSEEQGIDLHISVFEVSPGLLPNADFIKTPLASKTSAENDNDHISITKLLGLPLTLSTPSTPSQPSDRGSDAAVKRLPDSSESGGSGKSPSSEYSDSVESSEYDSPSSSASEESSRTEIVVTSSESEPGRSEESDTGGSKPLKPSGFPKGKFTRRPGIGPFQNRTRPHFGPPLTPSRGPIRRPFPHRVPNGGLPNGGLPNGGLPNGGVPNGGPSVQPGSGETTETRAHLKQRPGVIFRKRNDTRPGKPQLVRPALPHSAISTAPPQLGHPMTSHPDDGENGHDKEVNGHDKEETSTGSPFSSEEVPASSTEKPKADRMRYPPGKTPPKRPGFNGGNGGVKTKLKPGVTWRRRNGTAFRPPTVYLASTKTTPPPTSHRVAVPHAENTALPDSVKPTEETLTDTEDVNVINGHTQPDDFKMTSTKPKPGVTNKRKDNTVVQLPPGHKPMKHPLGKTDSAETTDTTVPAQPIPKSPDTTQGSTTDGQEGEQLSHVGVQKESTHSVTLRWGAPDGMFKNFVVTQKRPTKGEDPDNRMAEGVRERQEEGEEGDSEGPATSTDITGPSPKASPNDTFTKVLPGSARSFLFKGLQPQTQYVLSVFGTGPGVRSKTHSVTINTGPEPPSNLLFTDITDTTVSVSWTKPRSPVTGFKVTYTHTLEGEPVSVSVGAADTTVDLSQLTPGSSYEVSIISLQNLDESDPLKDTVHTLPDPPTDLHAINITDSRALLLWRPALAAVDNYVIVYGSEKGPDVTISVSGNAAAQQLTGLDTSTDYSVTITSHLGNRKSDGATTVFTTTGGSGRVGDGPKDLTASQVTPRSAVLKWKPPSSKASGYKLQYAIEGQAFQDAFVGPDLNDHRLVRLRPGAKYIVRLQAEIGGVYTEAITTEFTTGSLRFPYPTDCSQELLNGAHESGLVEIFPNGPDSEPVSAYCDMETDGGGWTLFQRRVNGKVNFYRGWKDYRSGFGDPSEEFWMGNDLLHNMTKMKPMSLRVDMRAEGESVFAKYSSFSIGQGKTYTLRVSGYTGNAGDSMTYHNGRVFSTRDRDLSDIRVCAISYRGGWWYRNCHEANLNGLYGTIKNHQGVIWTTWKGKEYSIPFVEMKMRPTSFRPPSQG</sequence>
<protein>
    <recommendedName>
        <fullName evidence="19">Tenascin</fullName>
    </recommendedName>
</protein>